<keyword evidence="3" id="KW-1185">Reference proteome</keyword>
<proteinExistence type="predicted"/>
<accession>A0A286RIA7</accession>
<dbReference type="Gene3D" id="2.40.50.100">
    <property type="match status" value="2"/>
</dbReference>
<evidence type="ECO:0000313" key="2">
    <source>
        <dbReference type="EMBL" id="ASV75672.1"/>
    </source>
</evidence>
<name>A0A286RIA7_9BACT</name>
<dbReference type="AlphaFoldDB" id="A0A286RIA7"/>
<dbReference type="Gene3D" id="2.40.30.170">
    <property type="match status" value="1"/>
</dbReference>
<feature type="domain" description="Multidrug resistance protein MdtA-like barrel-sandwich hybrid" evidence="1">
    <location>
        <begin position="37"/>
        <end position="206"/>
    </location>
</feature>
<organism evidence="2 3">
    <name type="scientific">Thermogutta terrifontis</name>
    <dbReference type="NCBI Taxonomy" id="1331910"/>
    <lineage>
        <taxon>Bacteria</taxon>
        <taxon>Pseudomonadati</taxon>
        <taxon>Planctomycetota</taxon>
        <taxon>Planctomycetia</taxon>
        <taxon>Pirellulales</taxon>
        <taxon>Thermoguttaceae</taxon>
        <taxon>Thermogutta</taxon>
    </lineage>
</organism>
<dbReference type="GO" id="GO:0015562">
    <property type="term" value="F:efflux transmembrane transporter activity"/>
    <property type="evidence" value="ECO:0007669"/>
    <property type="project" value="TreeGrafter"/>
</dbReference>
<dbReference type="Proteomes" id="UP000215086">
    <property type="component" value="Chromosome"/>
</dbReference>
<dbReference type="InterPro" id="IPR058625">
    <property type="entry name" value="MdtA-like_BSH"/>
</dbReference>
<dbReference type="PANTHER" id="PTHR30469">
    <property type="entry name" value="MULTIDRUG RESISTANCE PROTEIN MDTA"/>
    <property type="match status" value="1"/>
</dbReference>
<protein>
    <submittedName>
        <fullName evidence="2">Efflux transporter, RND family, MFP subunit</fullName>
    </submittedName>
</protein>
<evidence type="ECO:0000313" key="3">
    <source>
        <dbReference type="Proteomes" id="UP000215086"/>
    </source>
</evidence>
<dbReference type="SUPFAM" id="SSF111369">
    <property type="entry name" value="HlyD-like secretion proteins"/>
    <property type="match status" value="2"/>
</dbReference>
<gene>
    <name evidence="2" type="ORF">THTE_3070</name>
</gene>
<reference evidence="2 3" key="1">
    <citation type="journal article" name="Front. Microbiol.">
        <title>Sugar Metabolism of the First Thermophilic Planctomycete Thermogutta terrifontis: Comparative Genomic and Transcriptomic Approaches.</title>
        <authorList>
            <person name="Elcheninov A.G."/>
            <person name="Menzel P."/>
            <person name="Gudbergsdottir S.R."/>
            <person name="Slesarev A.I."/>
            <person name="Kadnikov V.V."/>
            <person name="Krogh A."/>
            <person name="Bonch-Osmolovskaya E.A."/>
            <person name="Peng X."/>
            <person name="Kublanov I.V."/>
        </authorList>
    </citation>
    <scope>NUCLEOTIDE SEQUENCE [LARGE SCALE GENOMIC DNA]</scope>
    <source>
        <strain evidence="2 3">R1</strain>
    </source>
</reference>
<dbReference type="KEGG" id="ttf:THTE_3070"/>
<dbReference type="PANTHER" id="PTHR30469:SF15">
    <property type="entry name" value="HLYD FAMILY OF SECRETION PROTEINS"/>
    <property type="match status" value="1"/>
</dbReference>
<dbReference type="EMBL" id="CP018477">
    <property type="protein sequence ID" value="ASV75672.1"/>
    <property type="molecule type" value="Genomic_DNA"/>
</dbReference>
<dbReference type="Pfam" id="PF25917">
    <property type="entry name" value="BSH_RND"/>
    <property type="match status" value="1"/>
</dbReference>
<evidence type="ECO:0000259" key="1">
    <source>
        <dbReference type="Pfam" id="PF25917"/>
    </source>
</evidence>
<sequence length="296" mass="32988">MLWFVLNIVLWGLEVAAPSADSAVVTLPNCPVSIIDEAQVPARVQGQLIELSVKEGDTVKRGDVLGRIDDAVLQKTLDVKRYQLEAAKKDADNDVNVRYAKWANLVADAEYQQAVDANNRAPGAVPQAELRRLLLERGKTSLAIEQAAHDLEVAKLTVQVRQAELAEVEEQLRMYQIVAPIDGVIIKRFLHAGEWVKPGDPVFHVVRMDRLRIEGMVSAEKYLPAQLDKAPVVFVVKLPQLGERQFQGQVVYVSPVVEVTGEFMVWAEIVNVRDERSGHWLLRPGLTGQLTIRLNP</sequence>
<dbReference type="GO" id="GO:1990281">
    <property type="term" value="C:efflux pump complex"/>
    <property type="evidence" value="ECO:0007669"/>
    <property type="project" value="TreeGrafter"/>
</dbReference>